<dbReference type="AlphaFoldDB" id="A0A0J8YFP5"/>
<evidence type="ECO:0000256" key="1">
    <source>
        <dbReference type="ARBA" id="ARBA00022801"/>
    </source>
</evidence>
<gene>
    <name evidence="3" type="ORF">ACH50_02700</name>
</gene>
<dbReference type="GO" id="GO:0016787">
    <property type="term" value="F:hydrolase activity"/>
    <property type="evidence" value="ECO:0007669"/>
    <property type="project" value="UniProtKB-KW"/>
</dbReference>
<organism evidence="3 4">
    <name type="scientific">Franconibacter pulveris</name>
    <dbReference type="NCBI Taxonomy" id="435910"/>
    <lineage>
        <taxon>Bacteria</taxon>
        <taxon>Pseudomonadati</taxon>
        <taxon>Pseudomonadota</taxon>
        <taxon>Gammaproteobacteria</taxon>
        <taxon>Enterobacterales</taxon>
        <taxon>Enterobacteriaceae</taxon>
        <taxon>Franconibacter</taxon>
    </lineage>
</organism>
<dbReference type="STRING" id="1121863.GCA_000621185_00683"/>
<protein>
    <submittedName>
        <fullName evidence="3">Isochorismatase</fullName>
    </submittedName>
</protein>
<evidence type="ECO:0000313" key="4">
    <source>
        <dbReference type="Proteomes" id="UP000037315"/>
    </source>
</evidence>
<name>A0A0J8YFP5_9ENTR</name>
<dbReference type="Gene3D" id="3.40.50.850">
    <property type="entry name" value="Isochorismatase-like"/>
    <property type="match status" value="1"/>
</dbReference>
<dbReference type="Proteomes" id="UP000037315">
    <property type="component" value="Unassembled WGS sequence"/>
</dbReference>
<dbReference type="SUPFAM" id="SSF52499">
    <property type="entry name" value="Isochorismatase-like hydrolases"/>
    <property type="match status" value="1"/>
</dbReference>
<dbReference type="RefSeq" id="WP_048887274.1">
    <property type="nucleotide sequence ID" value="NZ_LFEJ01000003.1"/>
</dbReference>
<dbReference type="PATRIC" id="fig|1656095.3.peg.319"/>
<reference evidence="3 4" key="1">
    <citation type="submission" date="2015-06" db="EMBL/GenBank/DDBJ databases">
        <title>Genome sequencing of Cronobacter sp. strain DJ34 isolated from petroleum contaminated sludge of Duliajan Oil Fields, Assam, India.</title>
        <authorList>
            <person name="Pal S."/>
            <person name="Banerjee T.D."/>
            <person name="Roy A."/>
            <person name="Sar P."/>
            <person name="Kazy S.K."/>
        </authorList>
    </citation>
    <scope>NUCLEOTIDE SEQUENCE [LARGE SCALE GENOMIC DNA]</scope>
    <source>
        <strain evidence="3 4">DJ34</strain>
    </source>
</reference>
<sequence length="184" mass="20188">MPTRRVVMVVDMQNGVFATPRLNREACAARINALTQAADAVIFIQHADEEALPEGSEAFALLAELNQPEGAFYVTKSACDAFYNTSLDTLLREQNIDEFVICGCATDYCVDATIKNGVSRGYRITIADDAHTTADRPAAPAGVLIRHYNDVWRSFIAPANPPQVLPTQTILDAWRMNSPFPILS</sequence>
<dbReference type="PANTHER" id="PTHR43540:SF14">
    <property type="entry name" value="ISOCHORISMATASE"/>
    <property type="match status" value="1"/>
</dbReference>
<dbReference type="EMBL" id="LFEJ01000003">
    <property type="protein sequence ID" value="KMV36334.1"/>
    <property type="molecule type" value="Genomic_DNA"/>
</dbReference>
<keyword evidence="1" id="KW-0378">Hydrolase</keyword>
<dbReference type="InterPro" id="IPR050272">
    <property type="entry name" value="Isochorismatase-like_hydrls"/>
</dbReference>
<feature type="domain" description="Isochorismatase-like" evidence="2">
    <location>
        <begin position="7"/>
        <end position="136"/>
    </location>
</feature>
<dbReference type="OrthoDB" id="5294192at2"/>
<dbReference type="PANTHER" id="PTHR43540">
    <property type="entry name" value="PEROXYUREIDOACRYLATE/UREIDOACRYLATE AMIDOHYDROLASE-RELATED"/>
    <property type="match status" value="1"/>
</dbReference>
<comment type="caution">
    <text evidence="3">The sequence shown here is derived from an EMBL/GenBank/DDBJ whole genome shotgun (WGS) entry which is preliminary data.</text>
</comment>
<evidence type="ECO:0000259" key="2">
    <source>
        <dbReference type="Pfam" id="PF00857"/>
    </source>
</evidence>
<dbReference type="Pfam" id="PF00857">
    <property type="entry name" value="Isochorismatase"/>
    <property type="match status" value="1"/>
</dbReference>
<keyword evidence="4" id="KW-1185">Reference proteome</keyword>
<dbReference type="InterPro" id="IPR036380">
    <property type="entry name" value="Isochorismatase-like_sf"/>
</dbReference>
<evidence type="ECO:0000313" key="3">
    <source>
        <dbReference type="EMBL" id="KMV36334.1"/>
    </source>
</evidence>
<accession>A0A0J8YFP5</accession>
<proteinExistence type="predicted"/>
<dbReference type="InterPro" id="IPR000868">
    <property type="entry name" value="Isochorismatase-like_dom"/>
</dbReference>